<evidence type="ECO:0000313" key="17">
    <source>
        <dbReference type="Proteomes" id="UP000024635"/>
    </source>
</evidence>
<keyword evidence="6 15" id="KW-1133">Transmembrane helix</keyword>
<sequence>MEYETRMSYADVVTGSISRRFMLSEEYVENNVSVINLFMQSMAYERHEQQKQLQTADLLSNIAGSMGLFLGMSTVTLLEIFIYLFKSVWGTVNTERQKQFMEAMLEEENERRQSLVIVEEPQPEKTNEEEEKSHEANSRRRASKRVSIAPMHIHVDRRGSVALPLLSQQRHGSAQHYSLLSPRKSLASGATGRRGSTMETTMGGLLPNFQSPRKSIAVGMLNRRESAMEGAGEILPVRRGSAAVAPHSHRRPSSVVLTAPGPGRRLSVQQNDDTIHLAVMSRRRSSVHPKNFLI</sequence>
<evidence type="ECO:0000256" key="6">
    <source>
        <dbReference type="ARBA" id="ARBA00022989"/>
    </source>
</evidence>
<feature type="transmembrane region" description="Helical" evidence="15">
    <location>
        <begin position="62"/>
        <end position="85"/>
    </location>
</feature>
<keyword evidence="12 13" id="KW-0407">Ion channel</keyword>
<keyword evidence="7" id="KW-0915">Sodium</keyword>
<dbReference type="EMBL" id="JARK01001400">
    <property type="protein sequence ID" value="EYC08860.1"/>
    <property type="molecule type" value="Genomic_DNA"/>
</dbReference>
<keyword evidence="8 13" id="KW-0406">Ion transport</keyword>
<name>A0A016U175_9BILA</name>
<reference evidence="17" key="1">
    <citation type="journal article" date="2015" name="Nat. Genet.">
        <title>The genome and transcriptome of the zoonotic hookworm Ancylostoma ceylanicum identify infection-specific gene families.</title>
        <authorList>
            <person name="Schwarz E.M."/>
            <person name="Hu Y."/>
            <person name="Antoshechkin I."/>
            <person name="Miller M.M."/>
            <person name="Sternberg P.W."/>
            <person name="Aroian R.V."/>
        </authorList>
    </citation>
    <scope>NUCLEOTIDE SEQUENCE</scope>
    <source>
        <strain evidence="17">HY135</strain>
    </source>
</reference>
<keyword evidence="3 13" id="KW-0813">Transport</keyword>
<evidence type="ECO:0000256" key="2">
    <source>
        <dbReference type="ARBA" id="ARBA00007193"/>
    </source>
</evidence>
<comment type="similarity">
    <text evidence="2 13">Belongs to the amiloride-sensitive sodium channel (TC 1.A.6) family.</text>
</comment>
<evidence type="ECO:0000256" key="10">
    <source>
        <dbReference type="ARBA" id="ARBA00023180"/>
    </source>
</evidence>
<evidence type="ECO:0008006" key="18">
    <source>
        <dbReference type="Google" id="ProtNLM"/>
    </source>
</evidence>
<organism evidence="16 17">
    <name type="scientific">Ancylostoma ceylanicum</name>
    <dbReference type="NCBI Taxonomy" id="53326"/>
    <lineage>
        <taxon>Eukaryota</taxon>
        <taxon>Metazoa</taxon>
        <taxon>Ecdysozoa</taxon>
        <taxon>Nematoda</taxon>
        <taxon>Chromadorea</taxon>
        <taxon>Rhabditida</taxon>
        <taxon>Rhabditina</taxon>
        <taxon>Rhabditomorpha</taxon>
        <taxon>Strongyloidea</taxon>
        <taxon>Ancylostomatidae</taxon>
        <taxon>Ancylostomatinae</taxon>
        <taxon>Ancylostoma</taxon>
    </lineage>
</organism>
<feature type="region of interest" description="Disordered" evidence="14">
    <location>
        <begin position="118"/>
        <end position="144"/>
    </location>
</feature>
<keyword evidence="17" id="KW-1185">Reference proteome</keyword>
<keyword evidence="10" id="KW-0325">Glycoprotein</keyword>
<dbReference type="GO" id="GO:0015280">
    <property type="term" value="F:ligand-gated sodium channel activity"/>
    <property type="evidence" value="ECO:0007669"/>
    <property type="project" value="TreeGrafter"/>
</dbReference>
<evidence type="ECO:0000256" key="7">
    <source>
        <dbReference type="ARBA" id="ARBA00023053"/>
    </source>
</evidence>
<dbReference type="Proteomes" id="UP000024635">
    <property type="component" value="Unassembled WGS sequence"/>
</dbReference>
<keyword evidence="11 13" id="KW-0739">Sodium transport</keyword>
<dbReference type="OrthoDB" id="5854697at2759"/>
<dbReference type="InterPro" id="IPR001873">
    <property type="entry name" value="ENaC"/>
</dbReference>
<dbReference type="PANTHER" id="PTHR11690">
    <property type="entry name" value="AMILORIDE-SENSITIVE SODIUM CHANNEL-RELATED"/>
    <property type="match status" value="1"/>
</dbReference>
<dbReference type="Pfam" id="PF00858">
    <property type="entry name" value="ASC"/>
    <property type="match status" value="1"/>
</dbReference>
<comment type="subcellular location">
    <subcellularLocation>
        <location evidence="1">Membrane</location>
        <topology evidence="1">Multi-pass membrane protein</topology>
    </subcellularLocation>
</comment>
<proteinExistence type="inferred from homology"/>
<dbReference type="FunFam" id="1.10.287.770:FF:000001">
    <property type="entry name" value="Acid-sensing ion channel subunit 1"/>
    <property type="match status" value="1"/>
</dbReference>
<dbReference type="STRING" id="53326.A0A016U175"/>
<evidence type="ECO:0000256" key="11">
    <source>
        <dbReference type="ARBA" id="ARBA00023201"/>
    </source>
</evidence>
<evidence type="ECO:0000313" key="16">
    <source>
        <dbReference type="EMBL" id="EYC08860.1"/>
    </source>
</evidence>
<evidence type="ECO:0000256" key="12">
    <source>
        <dbReference type="ARBA" id="ARBA00023303"/>
    </source>
</evidence>
<keyword evidence="9 15" id="KW-0472">Membrane</keyword>
<protein>
    <recommendedName>
        <fullName evidence="18">Amiloride-sensitive sodium channel</fullName>
    </recommendedName>
</protein>
<feature type="region of interest" description="Disordered" evidence="14">
    <location>
        <begin position="185"/>
        <end position="210"/>
    </location>
</feature>
<evidence type="ECO:0000256" key="3">
    <source>
        <dbReference type="ARBA" id="ARBA00022448"/>
    </source>
</evidence>
<feature type="compositionally biased region" description="Basic and acidic residues" evidence="14">
    <location>
        <begin position="122"/>
        <end position="138"/>
    </location>
</feature>
<keyword evidence="5 13" id="KW-0812">Transmembrane</keyword>
<dbReference type="PANTHER" id="PTHR11690:SF120">
    <property type="entry name" value="FLR-1"/>
    <property type="match status" value="1"/>
</dbReference>
<comment type="caution">
    <text evidence="16">The sequence shown here is derived from an EMBL/GenBank/DDBJ whole genome shotgun (WGS) entry which is preliminary data.</text>
</comment>
<evidence type="ECO:0000256" key="14">
    <source>
        <dbReference type="SAM" id="MobiDB-lite"/>
    </source>
</evidence>
<evidence type="ECO:0000256" key="8">
    <source>
        <dbReference type="ARBA" id="ARBA00023065"/>
    </source>
</evidence>
<evidence type="ECO:0000256" key="5">
    <source>
        <dbReference type="ARBA" id="ARBA00022692"/>
    </source>
</evidence>
<evidence type="ECO:0000256" key="4">
    <source>
        <dbReference type="ARBA" id="ARBA00022461"/>
    </source>
</evidence>
<evidence type="ECO:0000256" key="9">
    <source>
        <dbReference type="ARBA" id="ARBA00023136"/>
    </source>
</evidence>
<gene>
    <name evidence="16" type="primary">Acey_s0064.g3571</name>
    <name evidence="16" type="ORF">Y032_0064g3571</name>
</gene>
<dbReference type="AlphaFoldDB" id="A0A016U175"/>
<evidence type="ECO:0000256" key="15">
    <source>
        <dbReference type="SAM" id="Phobius"/>
    </source>
</evidence>
<keyword evidence="4 13" id="KW-0894">Sodium channel</keyword>
<dbReference type="GO" id="GO:0005886">
    <property type="term" value="C:plasma membrane"/>
    <property type="evidence" value="ECO:0007669"/>
    <property type="project" value="TreeGrafter"/>
</dbReference>
<dbReference type="Gene3D" id="1.10.287.770">
    <property type="entry name" value="YojJ-like"/>
    <property type="match status" value="1"/>
</dbReference>
<accession>A0A016U175</accession>
<evidence type="ECO:0000256" key="1">
    <source>
        <dbReference type="ARBA" id="ARBA00004141"/>
    </source>
</evidence>
<evidence type="ECO:0000256" key="13">
    <source>
        <dbReference type="RuleBase" id="RU000679"/>
    </source>
</evidence>